<comment type="caution">
    <text evidence="9">The sequence shown here is derived from an EMBL/GenBank/DDBJ whole genome shotgun (WGS) entry which is preliminary data.</text>
</comment>
<keyword evidence="4" id="KW-0479">Metal-binding</keyword>
<dbReference type="HAMAP" id="MF_00265">
    <property type="entry name" value="VapC_Nob1"/>
    <property type="match status" value="1"/>
</dbReference>
<dbReference type="GO" id="GO:0004540">
    <property type="term" value="F:RNA nuclease activity"/>
    <property type="evidence" value="ECO:0007669"/>
    <property type="project" value="InterPro"/>
</dbReference>
<sequence>MARCLDTSFLIDVLRGHPGAVAKAKLFDSEGEVLFLPAPVVAEFLDGAYHVGGSYLREALGLVGGRDVLPLDSESGVLAGRLRAELRRQGTPLPMLDVMIAAVCLRHHHVLVSRDADFARIPGLAVESY</sequence>
<evidence type="ECO:0000256" key="7">
    <source>
        <dbReference type="ARBA" id="ARBA00038093"/>
    </source>
</evidence>
<dbReference type="PANTHER" id="PTHR33653:SF1">
    <property type="entry name" value="RIBONUCLEASE VAPC2"/>
    <property type="match status" value="1"/>
</dbReference>
<proteinExistence type="inferred from homology"/>
<keyword evidence="6" id="KW-0460">Magnesium</keyword>
<evidence type="ECO:0000313" key="9">
    <source>
        <dbReference type="EMBL" id="EQD76297.1"/>
    </source>
</evidence>
<dbReference type="InterPro" id="IPR029060">
    <property type="entry name" value="PIN-like_dom_sf"/>
</dbReference>
<evidence type="ECO:0000256" key="6">
    <source>
        <dbReference type="ARBA" id="ARBA00022842"/>
    </source>
</evidence>
<dbReference type="CDD" id="cd09881">
    <property type="entry name" value="PIN_VapC4-5_FitB-like"/>
    <property type="match status" value="1"/>
</dbReference>
<keyword evidence="3" id="KW-0540">Nuclease</keyword>
<comment type="similarity">
    <text evidence="7">Belongs to the PINc/VapC protein family.</text>
</comment>
<reference evidence="9" key="1">
    <citation type="submission" date="2013-08" db="EMBL/GenBank/DDBJ databases">
        <authorList>
            <person name="Mendez C."/>
            <person name="Richter M."/>
            <person name="Ferrer M."/>
            <person name="Sanchez J."/>
        </authorList>
    </citation>
    <scope>NUCLEOTIDE SEQUENCE</scope>
</reference>
<evidence type="ECO:0000256" key="1">
    <source>
        <dbReference type="ARBA" id="ARBA00001946"/>
    </source>
</evidence>
<reference evidence="9" key="2">
    <citation type="journal article" date="2014" name="ISME J.">
        <title>Microbial stratification in low pH oxic and suboxic macroscopic growths along an acid mine drainage.</title>
        <authorList>
            <person name="Mendez-Garcia C."/>
            <person name="Mesa V."/>
            <person name="Sprenger R.R."/>
            <person name="Richter M."/>
            <person name="Diez M.S."/>
            <person name="Solano J."/>
            <person name="Bargiela R."/>
            <person name="Golyshina O.V."/>
            <person name="Manteca A."/>
            <person name="Ramos J.L."/>
            <person name="Gallego J.R."/>
            <person name="Llorente I."/>
            <person name="Martins Dos Santos V.A."/>
            <person name="Jensen O.N."/>
            <person name="Pelaez A.I."/>
            <person name="Sanchez J."/>
            <person name="Ferrer M."/>
        </authorList>
    </citation>
    <scope>NUCLEOTIDE SEQUENCE</scope>
</reference>
<dbReference type="InterPro" id="IPR002716">
    <property type="entry name" value="PIN_dom"/>
</dbReference>
<dbReference type="SUPFAM" id="SSF88723">
    <property type="entry name" value="PIN domain-like"/>
    <property type="match status" value="1"/>
</dbReference>
<accession>T1C2R3</accession>
<evidence type="ECO:0000256" key="2">
    <source>
        <dbReference type="ARBA" id="ARBA00022649"/>
    </source>
</evidence>
<gene>
    <name evidence="9" type="ORF">B1B_01778</name>
</gene>
<protein>
    <submittedName>
        <fullName evidence="9">Protein containing PilT protein</fullName>
    </submittedName>
</protein>
<organism evidence="9">
    <name type="scientific">mine drainage metagenome</name>
    <dbReference type="NCBI Taxonomy" id="410659"/>
    <lineage>
        <taxon>unclassified sequences</taxon>
        <taxon>metagenomes</taxon>
        <taxon>ecological metagenomes</taxon>
    </lineage>
</organism>
<dbReference type="InterPro" id="IPR022907">
    <property type="entry name" value="VapC_family"/>
</dbReference>
<comment type="cofactor">
    <cofactor evidence="1">
        <name>Mg(2+)</name>
        <dbReference type="ChEBI" id="CHEBI:18420"/>
    </cofactor>
</comment>
<dbReference type="GO" id="GO:0016787">
    <property type="term" value="F:hydrolase activity"/>
    <property type="evidence" value="ECO:0007669"/>
    <property type="project" value="UniProtKB-KW"/>
</dbReference>
<evidence type="ECO:0000256" key="3">
    <source>
        <dbReference type="ARBA" id="ARBA00022722"/>
    </source>
</evidence>
<dbReference type="PANTHER" id="PTHR33653">
    <property type="entry name" value="RIBONUCLEASE VAPC2"/>
    <property type="match status" value="1"/>
</dbReference>
<dbReference type="EMBL" id="AUZY01001091">
    <property type="protein sequence ID" value="EQD76297.1"/>
    <property type="molecule type" value="Genomic_DNA"/>
</dbReference>
<keyword evidence="2" id="KW-1277">Toxin-antitoxin system</keyword>
<evidence type="ECO:0000256" key="5">
    <source>
        <dbReference type="ARBA" id="ARBA00022801"/>
    </source>
</evidence>
<keyword evidence="5" id="KW-0378">Hydrolase</keyword>
<dbReference type="Pfam" id="PF01850">
    <property type="entry name" value="PIN"/>
    <property type="match status" value="1"/>
</dbReference>
<dbReference type="GO" id="GO:0046872">
    <property type="term" value="F:metal ion binding"/>
    <property type="evidence" value="ECO:0007669"/>
    <property type="project" value="UniProtKB-KW"/>
</dbReference>
<feature type="domain" description="PIN" evidence="8">
    <location>
        <begin position="4"/>
        <end position="123"/>
    </location>
</feature>
<evidence type="ECO:0000256" key="4">
    <source>
        <dbReference type="ARBA" id="ARBA00022723"/>
    </source>
</evidence>
<dbReference type="Gene3D" id="3.40.50.1010">
    <property type="entry name" value="5'-nuclease"/>
    <property type="match status" value="1"/>
</dbReference>
<name>T1C2R3_9ZZZZ</name>
<dbReference type="AlphaFoldDB" id="T1C2R3"/>
<dbReference type="InterPro" id="IPR050556">
    <property type="entry name" value="Type_II_TA_system_RNase"/>
</dbReference>
<evidence type="ECO:0000259" key="8">
    <source>
        <dbReference type="Pfam" id="PF01850"/>
    </source>
</evidence>